<reference evidence="1 2" key="1">
    <citation type="submission" date="2023-02" db="EMBL/GenBank/DDBJ databases">
        <title>Dictyobacter halimunensis sp. nov., a new member of the class Ktedonobacteria from forest soil in a geothermal area.</title>
        <authorList>
            <person name="Rachmania M.K."/>
            <person name="Ningsih F."/>
            <person name="Sakai Y."/>
            <person name="Yabe S."/>
            <person name="Yokota A."/>
            <person name="Sjamsuridzal W."/>
        </authorList>
    </citation>
    <scope>NUCLEOTIDE SEQUENCE [LARGE SCALE GENOMIC DNA]</scope>
    <source>
        <strain evidence="1 2">S3.2.2.5</strain>
    </source>
</reference>
<dbReference type="Proteomes" id="UP001344906">
    <property type="component" value="Unassembled WGS sequence"/>
</dbReference>
<accession>A0ABQ6G421</accession>
<evidence type="ECO:0000313" key="1">
    <source>
        <dbReference type="EMBL" id="GLV60775.1"/>
    </source>
</evidence>
<proteinExistence type="predicted"/>
<comment type="caution">
    <text evidence="1">The sequence shown here is derived from an EMBL/GenBank/DDBJ whole genome shotgun (WGS) entry which is preliminary data.</text>
</comment>
<dbReference type="RefSeq" id="WP_338257935.1">
    <property type="nucleotide sequence ID" value="NZ_BSRI01000002.1"/>
</dbReference>
<protein>
    <submittedName>
        <fullName evidence="1">Uncharacterized protein</fullName>
    </submittedName>
</protein>
<gene>
    <name evidence="1" type="ORF">KDH_75940</name>
</gene>
<keyword evidence="2" id="KW-1185">Reference proteome</keyword>
<evidence type="ECO:0000313" key="2">
    <source>
        <dbReference type="Proteomes" id="UP001344906"/>
    </source>
</evidence>
<organism evidence="1 2">
    <name type="scientific">Dictyobacter halimunensis</name>
    <dbReference type="NCBI Taxonomy" id="3026934"/>
    <lineage>
        <taxon>Bacteria</taxon>
        <taxon>Bacillati</taxon>
        <taxon>Chloroflexota</taxon>
        <taxon>Ktedonobacteria</taxon>
        <taxon>Ktedonobacterales</taxon>
        <taxon>Dictyobacteraceae</taxon>
        <taxon>Dictyobacter</taxon>
    </lineage>
</organism>
<sequence length="74" mass="8745">MGDFEIGREVRTYARGRDHVEGNVGVRARGRFHLAGLDYPLPMEMLEKAYVLLYKTYQTTVYRCYYMMEKQGSR</sequence>
<name>A0ABQ6G421_9CHLR</name>
<dbReference type="EMBL" id="BSRI01000002">
    <property type="protein sequence ID" value="GLV60775.1"/>
    <property type="molecule type" value="Genomic_DNA"/>
</dbReference>